<dbReference type="PANTHER" id="PTHR33885">
    <property type="entry name" value="PHAGE SHOCK PROTEIN C"/>
    <property type="match status" value="1"/>
</dbReference>
<comment type="subcellular location">
    <subcellularLocation>
        <location evidence="1">Cell membrane</location>
        <topology evidence="1">Single-pass membrane protein</topology>
    </subcellularLocation>
</comment>
<evidence type="ECO:0000259" key="7">
    <source>
        <dbReference type="Pfam" id="PF04024"/>
    </source>
</evidence>
<evidence type="ECO:0000313" key="9">
    <source>
        <dbReference type="Proteomes" id="UP001225034"/>
    </source>
</evidence>
<evidence type="ECO:0000256" key="2">
    <source>
        <dbReference type="ARBA" id="ARBA00022475"/>
    </source>
</evidence>
<dbReference type="RefSeq" id="WP_306981455.1">
    <property type="nucleotide sequence ID" value="NZ_JAUSUA010000002.1"/>
</dbReference>
<keyword evidence="4 6" id="KW-1133">Transmembrane helix</keyword>
<evidence type="ECO:0000256" key="6">
    <source>
        <dbReference type="SAM" id="Phobius"/>
    </source>
</evidence>
<dbReference type="InterPro" id="IPR052027">
    <property type="entry name" value="PspC"/>
</dbReference>
<reference evidence="8 9" key="1">
    <citation type="submission" date="2023-07" db="EMBL/GenBank/DDBJ databases">
        <title>Genomic Encyclopedia of Type Strains, Phase IV (KMG-IV): sequencing the most valuable type-strain genomes for metagenomic binning, comparative biology and taxonomic classification.</title>
        <authorList>
            <person name="Goeker M."/>
        </authorList>
    </citation>
    <scope>NUCLEOTIDE SEQUENCE [LARGE SCALE GENOMIC DNA]</scope>
    <source>
        <strain evidence="8 9">DSM 19154</strain>
    </source>
</reference>
<keyword evidence="3 6" id="KW-0812">Transmembrane</keyword>
<sequence length="64" mass="7121">MKKLYRSQHDRKVAGVCGGLAEHFNLDPSLVRILFAIVAILGSGIPFIVYIVMAFVVPNEEDVY</sequence>
<name>A0ABT9YFT5_9BACI</name>
<evidence type="ECO:0000313" key="8">
    <source>
        <dbReference type="EMBL" id="MDQ0206723.1"/>
    </source>
</evidence>
<dbReference type="EMBL" id="JAUSUA010000002">
    <property type="protein sequence ID" value="MDQ0206723.1"/>
    <property type="molecule type" value="Genomic_DNA"/>
</dbReference>
<evidence type="ECO:0000256" key="5">
    <source>
        <dbReference type="ARBA" id="ARBA00023136"/>
    </source>
</evidence>
<protein>
    <submittedName>
        <fullName evidence="8">Phage shock protein C</fullName>
    </submittedName>
</protein>
<proteinExistence type="predicted"/>
<comment type="caution">
    <text evidence="8">The sequence shown here is derived from an EMBL/GenBank/DDBJ whole genome shotgun (WGS) entry which is preliminary data.</text>
</comment>
<dbReference type="Pfam" id="PF04024">
    <property type="entry name" value="PspC"/>
    <property type="match status" value="1"/>
</dbReference>
<dbReference type="InterPro" id="IPR007168">
    <property type="entry name" value="Phageshock_PspC_N"/>
</dbReference>
<keyword evidence="5 6" id="KW-0472">Membrane</keyword>
<keyword evidence="9" id="KW-1185">Reference proteome</keyword>
<dbReference type="Proteomes" id="UP001225034">
    <property type="component" value="Unassembled WGS sequence"/>
</dbReference>
<feature type="domain" description="Phage shock protein PspC N-terminal" evidence="7">
    <location>
        <begin position="2"/>
        <end position="60"/>
    </location>
</feature>
<evidence type="ECO:0000256" key="1">
    <source>
        <dbReference type="ARBA" id="ARBA00004162"/>
    </source>
</evidence>
<accession>A0ABT9YFT5</accession>
<gene>
    <name evidence="8" type="ORF">J2S05_001522</name>
</gene>
<feature type="transmembrane region" description="Helical" evidence="6">
    <location>
        <begin position="33"/>
        <end position="57"/>
    </location>
</feature>
<keyword evidence="2" id="KW-1003">Cell membrane</keyword>
<evidence type="ECO:0000256" key="3">
    <source>
        <dbReference type="ARBA" id="ARBA00022692"/>
    </source>
</evidence>
<dbReference type="PANTHER" id="PTHR33885:SF3">
    <property type="entry name" value="PHAGE SHOCK PROTEIN C"/>
    <property type="match status" value="1"/>
</dbReference>
<organism evidence="8 9">
    <name type="scientific">Alkalicoccobacillus murimartini</name>
    <dbReference type="NCBI Taxonomy" id="171685"/>
    <lineage>
        <taxon>Bacteria</taxon>
        <taxon>Bacillati</taxon>
        <taxon>Bacillota</taxon>
        <taxon>Bacilli</taxon>
        <taxon>Bacillales</taxon>
        <taxon>Bacillaceae</taxon>
        <taxon>Alkalicoccobacillus</taxon>
    </lineage>
</organism>
<evidence type="ECO:0000256" key="4">
    <source>
        <dbReference type="ARBA" id="ARBA00022989"/>
    </source>
</evidence>